<dbReference type="SFLD" id="SFLDG01129">
    <property type="entry name" value="C1.5:_HAD__Beta-PGM__Phosphata"/>
    <property type="match status" value="1"/>
</dbReference>
<dbReference type="Gene3D" id="1.10.150.240">
    <property type="entry name" value="Putative phosphatase, domain 2"/>
    <property type="match status" value="1"/>
</dbReference>
<dbReference type="InterPro" id="IPR051806">
    <property type="entry name" value="HAD-like_SPP"/>
</dbReference>
<dbReference type="InterPro" id="IPR023198">
    <property type="entry name" value="PGP-like_dom2"/>
</dbReference>
<evidence type="ECO:0000313" key="2">
    <source>
        <dbReference type="Proteomes" id="UP000244867"/>
    </source>
</evidence>
<dbReference type="PANTHER" id="PTHR43481">
    <property type="entry name" value="FRUCTOSE-1-PHOSPHATE PHOSPHATASE"/>
    <property type="match status" value="1"/>
</dbReference>
<dbReference type="CDD" id="cd07505">
    <property type="entry name" value="HAD_BPGM-like"/>
    <property type="match status" value="1"/>
</dbReference>
<proteinExistence type="predicted"/>
<name>A0A2R7YU87_9ACTN</name>
<dbReference type="EMBL" id="PYXZ01000008">
    <property type="protein sequence ID" value="PUA79884.1"/>
    <property type="molecule type" value="Genomic_DNA"/>
</dbReference>
<sequence>MKPSALLLDLDGTLVDSEPLQQEGYRRFFAARGWDEPDLTLFTGRRAEDVLPTVDGPWRDHDHAAIGREVTALVPTDVAPAAIPGAAELIRAAAAAGVRIAVVTSAGPAWVQQALGDGLGILDLVDLVVTAEDVVDGKPYPACYLLACERLGLEPATTLAAEDSTAGVQAAVAAGVGHVVGVTTSRPASELREAGAHAAYPDLVEVAEDVRRLAD</sequence>
<evidence type="ECO:0000313" key="1">
    <source>
        <dbReference type="EMBL" id="PUA79884.1"/>
    </source>
</evidence>
<dbReference type="Proteomes" id="UP000244867">
    <property type="component" value="Unassembled WGS sequence"/>
</dbReference>
<accession>A0A2R7YU87</accession>
<dbReference type="InterPro" id="IPR036412">
    <property type="entry name" value="HAD-like_sf"/>
</dbReference>
<dbReference type="AlphaFoldDB" id="A0A2R7YU87"/>
<dbReference type="SUPFAM" id="SSF56784">
    <property type="entry name" value="HAD-like"/>
    <property type="match status" value="1"/>
</dbReference>
<comment type="caution">
    <text evidence="1">The sequence shown here is derived from an EMBL/GenBank/DDBJ whole genome shotgun (WGS) entry which is preliminary data.</text>
</comment>
<reference evidence="1 2" key="1">
    <citation type="submission" date="2018-03" db="EMBL/GenBank/DDBJ databases">
        <authorList>
            <person name="Keele B.F."/>
        </authorList>
    </citation>
    <scope>NUCLEOTIDE SEQUENCE [LARGE SCALE GENOMIC DNA]</scope>
    <source>
        <strain evidence="1 2">IB-3</strain>
    </source>
</reference>
<dbReference type="Gene3D" id="3.40.50.1000">
    <property type="entry name" value="HAD superfamily/HAD-like"/>
    <property type="match status" value="1"/>
</dbReference>
<protein>
    <submittedName>
        <fullName evidence="1">Haloacid dehalogenase</fullName>
    </submittedName>
</protein>
<dbReference type="NCBIfam" id="TIGR01509">
    <property type="entry name" value="HAD-SF-IA-v3"/>
    <property type="match status" value="1"/>
</dbReference>
<dbReference type="InterPro" id="IPR023214">
    <property type="entry name" value="HAD_sf"/>
</dbReference>
<dbReference type="OrthoDB" id="9800058at2"/>
<dbReference type="SFLD" id="SFLDS00003">
    <property type="entry name" value="Haloacid_Dehalogenase"/>
    <property type="match status" value="1"/>
</dbReference>
<dbReference type="RefSeq" id="WP_108345749.1">
    <property type="nucleotide sequence ID" value="NZ_PYXZ01000008.1"/>
</dbReference>
<dbReference type="Pfam" id="PF00702">
    <property type="entry name" value="Hydrolase"/>
    <property type="match status" value="1"/>
</dbReference>
<dbReference type="PANTHER" id="PTHR43481:SF4">
    <property type="entry name" value="GLYCEROL-1-PHOSPHATE PHOSPHOHYDROLASE 1-RELATED"/>
    <property type="match status" value="1"/>
</dbReference>
<gene>
    <name evidence="1" type="ORF">C7S10_17665</name>
</gene>
<organism evidence="1 2">
    <name type="scientific">Nocardioides currus</name>
    <dbReference type="NCBI Taxonomy" id="2133958"/>
    <lineage>
        <taxon>Bacteria</taxon>
        <taxon>Bacillati</taxon>
        <taxon>Actinomycetota</taxon>
        <taxon>Actinomycetes</taxon>
        <taxon>Propionibacteriales</taxon>
        <taxon>Nocardioidaceae</taxon>
        <taxon>Nocardioides</taxon>
    </lineage>
</organism>
<dbReference type="InterPro" id="IPR006439">
    <property type="entry name" value="HAD-SF_hydro_IA"/>
</dbReference>
<keyword evidence="2" id="KW-1185">Reference proteome</keyword>
<dbReference type="GO" id="GO:0050308">
    <property type="term" value="F:sugar-phosphatase activity"/>
    <property type="evidence" value="ECO:0007669"/>
    <property type="project" value="TreeGrafter"/>
</dbReference>